<dbReference type="SUPFAM" id="SSF56219">
    <property type="entry name" value="DNase I-like"/>
    <property type="match status" value="1"/>
</dbReference>
<keyword evidence="3" id="KW-0269">Exonuclease</keyword>
<dbReference type="PANTHER" id="PTHR42834:SF1">
    <property type="entry name" value="ENDONUCLEASE_EXONUCLEASE_PHOSPHATASE FAMILY PROTEIN (AFU_ORTHOLOGUE AFUA_3G09210)"/>
    <property type="match status" value="1"/>
</dbReference>
<keyword evidence="4" id="KW-1185">Reference proteome</keyword>
<accession>A0A2D3VGM8</accession>
<dbReference type="InterPro" id="IPR036691">
    <property type="entry name" value="Endo/exonu/phosph_ase_sf"/>
</dbReference>
<keyword evidence="1" id="KW-0732">Signal</keyword>
<dbReference type="OrthoDB" id="47488at2759"/>
<dbReference type="GO" id="GO:0004519">
    <property type="term" value="F:endonuclease activity"/>
    <property type="evidence" value="ECO:0007669"/>
    <property type="project" value="UniProtKB-KW"/>
</dbReference>
<keyword evidence="3" id="KW-0255">Endonuclease</keyword>
<dbReference type="CDD" id="cd04486">
    <property type="entry name" value="YhcR_OBF_like"/>
    <property type="match status" value="1"/>
</dbReference>
<gene>
    <name evidence="3" type="ORF">RCC_05709</name>
</gene>
<evidence type="ECO:0000313" key="4">
    <source>
        <dbReference type="Proteomes" id="UP000225277"/>
    </source>
</evidence>
<reference evidence="3 4" key="1">
    <citation type="submission" date="2016-03" db="EMBL/GenBank/DDBJ databases">
        <authorList>
            <person name="Ploux O."/>
        </authorList>
    </citation>
    <scope>NUCLEOTIDE SEQUENCE [LARGE SCALE GENOMIC DNA]</scope>
    <source>
        <strain evidence="3 4">URUG2</strain>
    </source>
</reference>
<evidence type="ECO:0000313" key="3">
    <source>
        <dbReference type="EMBL" id="CZT19853.1"/>
    </source>
</evidence>
<sequence>MKASLVTACVALLASASAQLVNPTIASINGDRYLSPFAGQTITGLRGLVTAKGPNGFWIRSTSPDRDPRTSDSVYVFGRNSVGNVTVGDVVSLDGTVAEFRSNRDYLFLTEIEQPSNVIVVSSGNRVEALEIGKRGLTPPTELHTSLDDGDIFGVPNNRSLLSQVNPRLEPSRYGLDFWESLSGELVTVRRPRVLNRPNSFGDTWVVGNWPTTGDNKRGGLTITKGDGNPEAILIGSALDNSTNPSDSKLGDELEDITGVVAYAFGFYRILPTTAVAVRKSQRPATASASTLRSNGRCDGITVSQYNIENVAPTSANIPQIADHVVNFLKSPDLLILQEVQDDDGPTNTPIVDANITMAAIRDAITAAGSSFQYDFTNVNPVDDQEGGQPGGNIRNVYFYNPAVLRLANLNPGSSTQATEVLPGPRLSLNPGRIDPANSAWTSARVPLVAQWETVGDRRGSSTFFTVNVHMTSKGGSSSLHGDARPPVNNGVEIRTAQNAVVANFVRQILDKDKDAAVIVAGDFNEFAVVDALIRFVAASGLKSMDDVVKRPDEERYTYLFDSNSQSLDQMYVSPKLSKGSRFEHLHLNTWLDFDSQASDHDPSVAKVNVCK</sequence>
<dbReference type="EMBL" id="FJUY01000008">
    <property type="protein sequence ID" value="CZT19853.1"/>
    <property type="molecule type" value="Genomic_DNA"/>
</dbReference>
<dbReference type="GeneID" id="35600862"/>
<dbReference type="Proteomes" id="UP000225277">
    <property type="component" value="Unassembled WGS sequence"/>
</dbReference>
<proteinExistence type="predicted"/>
<organism evidence="3 4">
    <name type="scientific">Ramularia collo-cygni</name>
    <dbReference type="NCBI Taxonomy" id="112498"/>
    <lineage>
        <taxon>Eukaryota</taxon>
        <taxon>Fungi</taxon>
        <taxon>Dikarya</taxon>
        <taxon>Ascomycota</taxon>
        <taxon>Pezizomycotina</taxon>
        <taxon>Dothideomycetes</taxon>
        <taxon>Dothideomycetidae</taxon>
        <taxon>Mycosphaerellales</taxon>
        <taxon>Mycosphaerellaceae</taxon>
        <taxon>Ramularia</taxon>
    </lineage>
</organism>
<feature type="domain" description="Endonuclease/exonuclease/phosphatase" evidence="2">
    <location>
        <begin position="306"/>
        <end position="601"/>
    </location>
</feature>
<dbReference type="RefSeq" id="XP_023626743.1">
    <property type="nucleotide sequence ID" value="XM_023770975.1"/>
</dbReference>
<name>A0A2D3VGM8_9PEZI</name>
<dbReference type="InterPro" id="IPR005135">
    <property type="entry name" value="Endo/exonuclease/phosphatase"/>
</dbReference>
<protein>
    <submittedName>
        <fullName evidence="3">Related to endonuclease/exonuclease/phosphatase family protein</fullName>
    </submittedName>
</protein>
<dbReference type="AlphaFoldDB" id="A0A2D3VGM8"/>
<dbReference type="Gene3D" id="3.60.10.10">
    <property type="entry name" value="Endonuclease/exonuclease/phosphatase"/>
    <property type="match status" value="1"/>
</dbReference>
<dbReference type="STRING" id="112498.A0A2D3VGM8"/>
<evidence type="ECO:0000259" key="2">
    <source>
        <dbReference type="Pfam" id="PF03372"/>
    </source>
</evidence>
<keyword evidence="3" id="KW-0540">Nuclease</keyword>
<dbReference type="PANTHER" id="PTHR42834">
    <property type="entry name" value="ENDONUCLEASE/EXONUCLEASE/PHOSPHATASE FAMILY PROTEIN (AFU_ORTHOLOGUE AFUA_3G09210)"/>
    <property type="match status" value="1"/>
</dbReference>
<dbReference type="Pfam" id="PF03372">
    <property type="entry name" value="Exo_endo_phos"/>
    <property type="match status" value="1"/>
</dbReference>
<keyword evidence="3" id="KW-0378">Hydrolase</keyword>
<feature type="signal peptide" evidence="1">
    <location>
        <begin position="1"/>
        <end position="18"/>
    </location>
</feature>
<dbReference type="GO" id="GO:0004527">
    <property type="term" value="F:exonuclease activity"/>
    <property type="evidence" value="ECO:0007669"/>
    <property type="project" value="UniProtKB-KW"/>
</dbReference>
<feature type="chain" id="PRO_5013608758" evidence="1">
    <location>
        <begin position="19"/>
        <end position="612"/>
    </location>
</feature>
<evidence type="ECO:0000256" key="1">
    <source>
        <dbReference type="SAM" id="SignalP"/>
    </source>
</evidence>